<dbReference type="EMBL" id="JAJIAO010000010">
    <property type="protein sequence ID" value="MCK8625191.1"/>
    <property type="molecule type" value="Genomic_DNA"/>
</dbReference>
<reference evidence="2 3" key="1">
    <citation type="submission" date="2021-11" db="EMBL/GenBank/DDBJ databases">
        <title>Comparative genomics of bee honey and flower isolates.</title>
        <authorList>
            <person name="Bechtner J.D."/>
            <person name="Gallus M.K."/>
            <person name="Ehrmann M."/>
        </authorList>
    </citation>
    <scope>NUCLEOTIDE SEQUENCE [LARGE SCALE GENOMIC DNA]</scope>
    <source>
        <strain evidence="2 3">M161</strain>
    </source>
</reference>
<feature type="transmembrane region" description="Helical" evidence="1">
    <location>
        <begin position="39"/>
        <end position="59"/>
    </location>
</feature>
<keyword evidence="1" id="KW-0812">Transmembrane</keyword>
<name>A0ABT0I3C9_9LACO</name>
<keyword evidence="3" id="KW-1185">Reference proteome</keyword>
<protein>
    <submittedName>
        <fullName evidence="2">Uncharacterized protein</fullName>
    </submittedName>
</protein>
<evidence type="ECO:0000313" key="3">
    <source>
        <dbReference type="Proteomes" id="UP001522905"/>
    </source>
</evidence>
<keyword evidence="1" id="KW-0472">Membrane</keyword>
<gene>
    <name evidence="2" type="ORF">LNP07_06640</name>
</gene>
<organism evidence="2 3">
    <name type="scientific">Apilactobacillus xinyiensis</name>
    <dbReference type="NCBI Taxonomy" id="2841032"/>
    <lineage>
        <taxon>Bacteria</taxon>
        <taxon>Bacillati</taxon>
        <taxon>Bacillota</taxon>
        <taxon>Bacilli</taxon>
        <taxon>Lactobacillales</taxon>
        <taxon>Lactobacillaceae</taxon>
        <taxon>Apilactobacillus</taxon>
    </lineage>
</organism>
<sequence>MIILFILCAVIGSLAGSISENSIKNGRISFKVNKKSFLKFLPVTLVIVAILYIIMMMQLF</sequence>
<accession>A0ABT0I3C9</accession>
<evidence type="ECO:0000256" key="1">
    <source>
        <dbReference type="SAM" id="Phobius"/>
    </source>
</evidence>
<comment type="caution">
    <text evidence="2">The sequence shown here is derived from an EMBL/GenBank/DDBJ whole genome shotgun (WGS) entry which is preliminary data.</text>
</comment>
<proteinExistence type="predicted"/>
<evidence type="ECO:0000313" key="2">
    <source>
        <dbReference type="EMBL" id="MCK8625191.1"/>
    </source>
</evidence>
<keyword evidence="1" id="KW-1133">Transmembrane helix</keyword>
<dbReference type="Proteomes" id="UP001522905">
    <property type="component" value="Unassembled WGS sequence"/>
</dbReference>
<dbReference type="RefSeq" id="WP_220728543.1">
    <property type="nucleotide sequence ID" value="NZ_BPLM01000012.1"/>
</dbReference>